<accession>A0A1I6YKB4</accession>
<keyword evidence="1" id="KW-0472">Membrane</keyword>
<sequence>MTIKVTNPPSNAELLSFLKSELPTDYTSKLFGLGHKSIIVQKSTFLGVQISNRENEISIIASPPSYGGGLLSGLAMTELAIVILPIFWFTGASPSRFRKLEKEVAGLIKDKYN</sequence>
<keyword evidence="3" id="KW-1185">Reference proteome</keyword>
<dbReference type="EMBL" id="FPBF01000001">
    <property type="protein sequence ID" value="SFT50939.1"/>
    <property type="molecule type" value="Genomic_DNA"/>
</dbReference>
<dbReference type="AlphaFoldDB" id="A0A1I6YKB4"/>
<dbReference type="Proteomes" id="UP000199673">
    <property type="component" value="Unassembled WGS sequence"/>
</dbReference>
<reference evidence="3" key="1">
    <citation type="submission" date="2016-10" db="EMBL/GenBank/DDBJ databases">
        <authorList>
            <person name="Varghese N."/>
            <person name="Submissions S."/>
        </authorList>
    </citation>
    <scope>NUCLEOTIDE SEQUENCE [LARGE SCALE GENOMIC DNA]</scope>
    <source>
        <strain evidence="3">DSM 23445</strain>
    </source>
</reference>
<organism evidence="2 3">
    <name type="scientific">Algoriphagus locisalis</name>
    <dbReference type="NCBI Taxonomy" id="305507"/>
    <lineage>
        <taxon>Bacteria</taxon>
        <taxon>Pseudomonadati</taxon>
        <taxon>Bacteroidota</taxon>
        <taxon>Cytophagia</taxon>
        <taxon>Cytophagales</taxon>
        <taxon>Cyclobacteriaceae</taxon>
        <taxon>Algoriphagus</taxon>
    </lineage>
</organism>
<keyword evidence="1" id="KW-1133">Transmembrane helix</keyword>
<feature type="transmembrane region" description="Helical" evidence="1">
    <location>
        <begin position="70"/>
        <end position="89"/>
    </location>
</feature>
<proteinExistence type="predicted"/>
<name>A0A1I6YKB4_9BACT</name>
<dbReference type="STRING" id="305507.SAMN04489724_1066"/>
<evidence type="ECO:0000313" key="3">
    <source>
        <dbReference type="Proteomes" id="UP000199673"/>
    </source>
</evidence>
<dbReference type="OrthoDB" id="828233at2"/>
<gene>
    <name evidence="2" type="ORF">SAMN04489724_1066</name>
</gene>
<dbReference type="RefSeq" id="WP_091691613.1">
    <property type="nucleotide sequence ID" value="NZ_FPBF01000001.1"/>
</dbReference>
<evidence type="ECO:0000313" key="2">
    <source>
        <dbReference type="EMBL" id="SFT50939.1"/>
    </source>
</evidence>
<evidence type="ECO:0000256" key="1">
    <source>
        <dbReference type="SAM" id="Phobius"/>
    </source>
</evidence>
<protein>
    <submittedName>
        <fullName evidence="2">Uncharacterized protein</fullName>
    </submittedName>
</protein>
<keyword evidence="1" id="KW-0812">Transmembrane</keyword>